<dbReference type="GeneID" id="93607570"/>
<dbReference type="InParanoid" id="I1BI64"/>
<dbReference type="AlphaFoldDB" id="I1BI64"/>
<evidence type="ECO:0000256" key="1">
    <source>
        <dbReference type="SAM" id="MobiDB-lite"/>
    </source>
</evidence>
<feature type="compositionally biased region" description="Polar residues" evidence="1">
    <location>
        <begin position="79"/>
        <end position="97"/>
    </location>
</feature>
<keyword evidence="3" id="KW-1185">Reference proteome</keyword>
<dbReference type="VEuPathDB" id="FungiDB:RO3G_00598"/>
<dbReference type="EMBL" id="CH476732">
    <property type="protein sequence ID" value="EIE75894.1"/>
    <property type="molecule type" value="Genomic_DNA"/>
</dbReference>
<sequence>MIPNDIVSQEDPCVAIDALTNAQKDHVVSKEGVSTLTVPITHPVETNIESDSEDSGDSDYVPLNESEKDSDESQDESATDNMSIDSQEVNDLQNEAGKSQHLHWRIRNISLMSDRHLMIMTAVSTRHNEYE</sequence>
<feature type="region of interest" description="Disordered" evidence="1">
    <location>
        <begin position="35"/>
        <end position="100"/>
    </location>
</feature>
<name>I1BI64_RHIO9</name>
<reference evidence="2 3" key="1">
    <citation type="journal article" date="2009" name="PLoS Genet.">
        <title>Genomic analysis of the basal lineage fungus Rhizopus oryzae reveals a whole-genome duplication.</title>
        <authorList>
            <person name="Ma L.-J."/>
            <person name="Ibrahim A.S."/>
            <person name="Skory C."/>
            <person name="Grabherr M.G."/>
            <person name="Burger G."/>
            <person name="Butler M."/>
            <person name="Elias M."/>
            <person name="Idnurm A."/>
            <person name="Lang B.F."/>
            <person name="Sone T."/>
            <person name="Abe A."/>
            <person name="Calvo S.E."/>
            <person name="Corrochano L.M."/>
            <person name="Engels R."/>
            <person name="Fu J."/>
            <person name="Hansberg W."/>
            <person name="Kim J.-M."/>
            <person name="Kodira C.D."/>
            <person name="Koehrsen M.J."/>
            <person name="Liu B."/>
            <person name="Miranda-Saavedra D."/>
            <person name="O'Leary S."/>
            <person name="Ortiz-Castellanos L."/>
            <person name="Poulter R."/>
            <person name="Rodriguez-Romero J."/>
            <person name="Ruiz-Herrera J."/>
            <person name="Shen Y.-Q."/>
            <person name="Zeng Q."/>
            <person name="Galagan J."/>
            <person name="Birren B.W."/>
            <person name="Cuomo C.A."/>
            <person name="Wickes B.L."/>
        </authorList>
    </citation>
    <scope>NUCLEOTIDE SEQUENCE [LARGE SCALE GENOMIC DNA]</scope>
    <source>
        <strain evidence="3">RA 99-880 / ATCC MYA-4621 / FGSC 9543 / NRRL 43880</strain>
    </source>
</reference>
<organism evidence="2 3">
    <name type="scientific">Rhizopus delemar (strain RA 99-880 / ATCC MYA-4621 / FGSC 9543 / NRRL 43880)</name>
    <name type="common">Mucormycosis agent</name>
    <name type="synonym">Rhizopus arrhizus var. delemar</name>
    <dbReference type="NCBI Taxonomy" id="246409"/>
    <lineage>
        <taxon>Eukaryota</taxon>
        <taxon>Fungi</taxon>
        <taxon>Fungi incertae sedis</taxon>
        <taxon>Mucoromycota</taxon>
        <taxon>Mucoromycotina</taxon>
        <taxon>Mucoromycetes</taxon>
        <taxon>Mucorales</taxon>
        <taxon>Mucorineae</taxon>
        <taxon>Rhizopodaceae</taxon>
        <taxon>Rhizopus</taxon>
    </lineage>
</organism>
<feature type="compositionally biased region" description="Acidic residues" evidence="1">
    <location>
        <begin position="48"/>
        <end position="57"/>
    </location>
</feature>
<dbReference type="Proteomes" id="UP000009138">
    <property type="component" value="Unassembled WGS sequence"/>
</dbReference>
<evidence type="ECO:0000313" key="2">
    <source>
        <dbReference type="EMBL" id="EIE75894.1"/>
    </source>
</evidence>
<dbReference type="RefSeq" id="XP_067511290.1">
    <property type="nucleotide sequence ID" value="XM_067655189.1"/>
</dbReference>
<accession>I1BI64</accession>
<gene>
    <name evidence="2" type="ORF">RO3G_00598</name>
</gene>
<proteinExistence type="predicted"/>
<protein>
    <submittedName>
        <fullName evidence="2">Uncharacterized protein</fullName>
    </submittedName>
</protein>
<feature type="compositionally biased region" description="Acidic residues" evidence="1">
    <location>
        <begin position="68"/>
        <end position="78"/>
    </location>
</feature>
<evidence type="ECO:0000313" key="3">
    <source>
        <dbReference type="Proteomes" id="UP000009138"/>
    </source>
</evidence>